<gene>
    <name evidence="2" type="ORF">BS50DRAFT_17993</name>
</gene>
<dbReference type="EMBL" id="KZ678128">
    <property type="protein sequence ID" value="PSN74527.1"/>
    <property type="molecule type" value="Genomic_DNA"/>
</dbReference>
<keyword evidence="3" id="KW-1185">Reference proteome</keyword>
<feature type="region of interest" description="Disordered" evidence="1">
    <location>
        <begin position="106"/>
        <end position="141"/>
    </location>
</feature>
<reference evidence="2 3" key="1">
    <citation type="journal article" date="2018" name="Front. Microbiol.">
        <title>Genome-Wide Analysis of Corynespora cassiicola Leaf Fall Disease Putative Effectors.</title>
        <authorList>
            <person name="Lopez D."/>
            <person name="Ribeiro S."/>
            <person name="Label P."/>
            <person name="Fumanal B."/>
            <person name="Venisse J.S."/>
            <person name="Kohler A."/>
            <person name="de Oliveira R.R."/>
            <person name="Labutti K."/>
            <person name="Lipzen A."/>
            <person name="Lail K."/>
            <person name="Bauer D."/>
            <person name="Ohm R.A."/>
            <person name="Barry K.W."/>
            <person name="Spatafora J."/>
            <person name="Grigoriev I.V."/>
            <person name="Martin F.M."/>
            <person name="Pujade-Renaud V."/>
        </authorList>
    </citation>
    <scope>NUCLEOTIDE SEQUENCE [LARGE SCALE GENOMIC DNA]</scope>
    <source>
        <strain evidence="2 3">Philippines</strain>
    </source>
</reference>
<protein>
    <submittedName>
        <fullName evidence="2">Uncharacterized protein</fullName>
    </submittedName>
</protein>
<evidence type="ECO:0000313" key="2">
    <source>
        <dbReference type="EMBL" id="PSN74527.1"/>
    </source>
</evidence>
<sequence length="339" mass="38498">MAPLISLIATDGFRHTLRNLLSFPHPQDKDITRSKPRFAWIRRRFQEGGHDTPEVYHHVALSDERSISSKTAWKRIFGGRPDSIADERIITPKNVNEQSRQTLRRRFGYRPKTIDRPREKQRRSHKNRVTPTRSSGVRPITLSDEEWAQIGANKKAKVPEFLRDRVQETTQAGANRKAKAPNSLEDKTQETTQIEPNKKTKVPDVLRGKTQENTQIVGSSYSSRAFTSSNPPKSSRYSPSFFATRPSDQTTALQHQSAIASMGERHPQAKRNSRSSKSHSRSSRAEYRPPEGGECKQGNYPVPGKAFEEGFTFAGHNEIHRNPFARVGSLGNLQPRRIN</sequence>
<name>A0A2T2PA51_CORCC</name>
<feature type="compositionally biased region" description="Basic and acidic residues" evidence="1">
    <location>
        <begin position="196"/>
        <end position="210"/>
    </location>
</feature>
<feature type="compositionally biased region" description="Basic residues" evidence="1">
    <location>
        <begin position="119"/>
        <end position="128"/>
    </location>
</feature>
<proteinExistence type="predicted"/>
<feature type="compositionally biased region" description="Basic and acidic residues" evidence="1">
    <location>
        <begin position="283"/>
        <end position="294"/>
    </location>
</feature>
<dbReference type="AlphaFoldDB" id="A0A2T2PA51"/>
<accession>A0A2T2PA51</accession>
<feature type="compositionally biased region" description="Polar residues" evidence="1">
    <location>
        <begin position="211"/>
        <end position="238"/>
    </location>
</feature>
<feature type="region of interest" description="Disordered" evidence="1">
    <location>
        <begin position="170"/>
        <end position="301"/>
    </location>
</feature>
<feature type="compositionally biased region" description="Polar residues" evidence="1">
    <location>
        <begin position="246"/>
        <end position="259"/>
    </location>
</feature>
<feature type="compositionally biased region" description="Basic residues" evidence="1">
    <location>
        <begin position="268"/>
        <end position="282"/>
    </location>
</feature>
<evidence type="ECO:0000313" key="3">
    <source>
        <dbReference type="Proteomes" id="UP000240883"/>
    </source>
</evidence>
<dbReference type="Proteomes" id="UP000240883">
    <property type="component" value="Unassembled WGS sequence"/>
</dbReference>
<organism evidence="2 3">
    <name type="scientific">Corynespora cassiicola Philippines</name>
    <dbReference type="NCBI Taxonomy" id="1448308"/>
    <lineage>
        <taxon>Eukaryota</taxon>
        <taxon>Fungi</taxon>
        <taxon>Dikarya</taxon>
        <taxon>Ascomycota</taxon>
        <taxon>Pezizomycotina</taxon>
        <taxon>Dothideomycetes</taxon>
        <taxon>Pleosporomycetidae</taxon>
        <taxon>Pleosporales</taxon>
        <taxon>Corynesporascaceae</taxon>
        <taxon>Corynespora</taxon>
    </lineage>
</organism>
<evidence type="ECO:0000256" key="1">
    <source>
        <dbReference type="SAM" id="MobiDB-lite"/>
    </source>
</evidence>